<proteinExistence type="predicted"/>
<evidence type="ECO:0000313" key="3">
    <source>
        <dbReference type="Proteomes" id="UP001201873"/>
    </source>
</evidence>
<accession>A0ABT0K0H8</accession>
<comment type="caution">
    <text evidence="2">The sequence shown here is derived from an EMBL/GenBank/DDBJ whole genome shotgun (WGS) entry which is preliminary data.</text>
</comment>
<dbReference type="Proteomes" id="UP001201873">
    <property type="component" value="Unassembled WGS sequence"/>
</dbReference>
<protein>
    <submittedName>
        <fullName evidence="2">Uncharacterized protein</fullName>
    </submittedName>
</protein>
<feature type="region of interest" description="Disordered" evidence="1">
    <location>
        <begin position="49"/>
        <end position="87"/>
    </location>
</feature>
<evidence type="ECO:0000313" key="2">
    <source>
        <dbReference type="EMBL" id="MCK9877282.1"/>
    </source>
</evidence>
<dbReference type="RefSeq" id="WP_248825547.1">
    <property type="nucleotide sequence ID" value="NZ_JALKFT010000016.1"/>
</dbReference>
<name>A0ABT0K0H8_9ACTN</name>
<reference evidence="2 3" key="1">
    <citation type="submission" date="2022-04" db="EMBL/GenBank/DDBJ databases">
        <title>Genome diversity in the genus Frankia.</title>
        <authorList>
            <person name="Carlos-Shanley C."/>
            <person name="Hahn D."/>
        </authorList>
    </citation>
    <scope>NUCLEOTIDE SEQUENCE [LARGE SCALE GENOMIC DNA]</scope>
    <source>
        <strain evidence="2 3">Ag45/Mut15</strain>
    </source>
</reference>
<sequence>MYALRYHWCMASLHLSTRHRRRSTPSPVAASPVAASAVSDAGVPAIAAGAGAPRPVSSRRVGARAAASGAGSSGGASPRRGVVRGAGTALPPSVARVAARTRLSVELLAALLEVESRTHATLEDIERADALAERLLVRRGDRLRASAGLTPAA</sequence>
<evidence type="ECO:0000256" key="1">
    <source>
        <dbReference type="SAM" id="MobiDB-lite"/>
    </source>
</evidence>
<keyword evidence="3" id="KW-1185">Reference proteome</keyword>
<gene>
    <name evidence="2" type="ORF">MXD59_16120</name>
</gene>
<organism evidence="2 3">
    <name type="scientific">Frankia umida</name>
    <dbReference type="NCBI Taxonomy" id="573489"/>
    <lineage>
        <taxon>Bacteria</taxon>
        <taxon>Bacillati</taxon>
        <taxon>Actinomycetota</taxon>
        <taxon>Actinomycetes</taxon>
        <taxon>Frankiales</taxon>
        <taxon>Frankiaceae</taxon>
        <taxon>Frankia</taxon>
    </lineage>
</organism>
<dbReference type="EMBL" id="JALKFT010000016">
    <property type="protein sequence ID" value="MCK9877282.1"/>
    <property type="molecule type" value="Genomic_DNA"/>
</dbReference>